<evidence type="ECO:0000256" key="4">
    <source>
        <dbReference type="ARBA" id="ARBA00022917"/>
    </source>
</evidence>
<dbReference type="PIRSF" id="PIRSF004749">
    <property type="entry name" value="Pep_def"/>
    <property type="match status" value="1"/>
</dbReference>
<evidence type="ECO:0000313" key="7">
    <source>
        <dbReference type="EMBL" id="GAA3689877.1"/>
    </source>
</evidence>
<dbReference type="PRINTS" id="PR01576">
    <property type="entry name" value="PDEFORMYLASE"/>
</dbReference>
<dbReference type="Gene3D" id="3.90.45.10">
    <property type="entry name" value="Peptide deformylase"/>
    <property type="match status" value="1"/>
</dbReference>
<comment type="function">
    <text evidence="6">Removes the formyl group from the N-terminal Met of newly synthesized proteins. Requires at least a dipeptide for an efficient rate of reaction. N-terminal L-methionine is a prerequisite for activity but the enzyme has broad specificity at other positions.</text>
</comment>
<feature type="binding site" evidence="6">
    <location>
        <position position="187"/>
    </location>
    <ligand>
        <name>Fe cation</name>
        <dbReference type="ChEBI" id="CHEBI:24875"/>
    </ligand>
</feature>
<dbReference type="RefSeq" id="WP_345151790.1">
    <property type="nucleotide sequence ID" value="NZ_BAABEO010000019.1"/>
</dbReference>
<dbReference type="EC" id="3.5.1.88" evidence="6"/>
<dbReference type="InterPro" id="IPR023635">
    <property type="entry name" value="Peptide_deformylase"/>
</dbReference>
<evidence type="ECO:0000256" key="1">
    <source>
        <dbReference type="ARBA" id="ARBA00010759"/>
    </source>
</evidence>
<keyword evidence="5 6" id="KW-0408">Iron</keyword>
<organism evidence="7 8">
    <name type="scientific">Arthrobacter ginkgonis</name>
    <dbReference type="NCBI Taxonomy" id="1630594"/>
    <lineage>
        <taxon>Bacteria</taxon>
        <taxon>Bacillati</taxon>
        <taxon>Actinomycetota</taxon>
        <taxon>Actinomycetes</taxon>
        <taxon>Micrococcales</taxon>
        <taxon>Micrococcaceae</taxon>
        <taxon>Arthrobacter</taxon>
    </lineage>
</organism>
<feature type="binding site" evidence="6">
    <location>
        <position position="191"/>
    </location>
    <ligand>
        <name>Fe cation</name>
        <dbReference type="ChEBI" id="CHEBI:24875"/>
    </ligand>
</feature>
<dbReference type="PANTHER" id="PTHR10458:SF2">
    <property type="entry name" value="PEPTIDE DEFORMYLASE, MITOCHONDRIAL"/>
    <property type="match status" value="1"/>
</dbReference>
<name>A0ABP7CKA4_9MICC</name>
<proteinExistence type="inferred from homology"/>
<gene>
    <name evidence="6" type="primary">def</name>
    <name evidence="7" type="ORF">GCM10023081_29150</name>
</gene>
<keyword evidence="8" id="KW-1185">Reference proteome</keyword>
<dbReference type="InterPro" id="IPR036821">
    <property type="entry name" value="Peptide_deformylase_sf"/>
</dbReference>
<reference evidence="8" key="1">
    <citation type="journal article" date="2019" name="Int. J. Syst. Evol. Microbiol.">
        <title>The Global Catalogue of Microorganisms (GCM) 10K type strain sequencing project: providing services to taxonomists for standard genome sequencing and annotation.</title>
        <authorList>
            <consortium name="The Broad Institute Genomics Platform"/>
            <consortium name="The Broad Institute Genome Sequencing Center for Infectious Disease"/>
            <person name="Wu L."/>
            <person name="Ma J."/>
        </authorList>
    </citation>
    <scope>NUCLEOTIDE SEQUENCE [LARGE SCALE GENOMIC DNA]</scope>
    <source>
        <strain evidence="8">JCM 30742</strain>
    </source>
</reference>
<protein>
    <recommendedName>
        <fullName evidence="6">Peptide deformylase</fullName>
        <shortName evidence="6">PDF</shortName>
        <ecNumber evidence="6">3.5.1.88</ecNumber>
    </recommendedName>
    <alternativeName>
        <fullName evidence="6">Polypeptide deformylase</fullName>
    </alternativeName>
</protein>
<dbReference type="NCBIfam" id="NF001159">
    <property type="entry name" value="PRK00150.1-3"/>
    <property type="match status" value="1"/>
</dbReference>
<dbReference type="Pfam" id="PF01327">
    <property type="entry name" value="Pep_deformylase"/>
    <property type="match status" value="1"/>
</dbReference>
<dbReference type="CDD" id="cd00487">
    <property type="entry name" value="Pep_deformylase"/>
    <property type="match status" value="1"/>
</dbReference>
<feature type="binding site" evidence="6">
    <location>
        <position position="145"/>
    </location>
    <ligand>
        <name>Fe cation</name>
        <dbReference type="ChEBI" id="CHEBI:24875"/>
    </ligand>
</feature>
<keyword evidence="3 6" id="KW-0378">Hydrolase</keyword>
<evidence type="ECO:0000256" key="3">
    <source>
        <dbReference type="ARBA" id="ARBA00022801"/>
    </source>
</evidence>
<dbReference type="SUPFAM" id="SSF56420">
    <property type="entry name" value="Peptide deformylase"/>
    <property type="match status" value="1"/>
</dbReference>
<accession>A0ABP7CKA4</accession>
<keyword evidence="2 6" id="KW-0479">Metal-binding</keyword>
<comment type="similarity">
    <text evidence="1 6">Belongs to the polypeptide deformylase family.</text>
</comment>
<evidence type="ECO:0000256" key="5">
    <source>
        <dbReference type="ARBA" id="ARBA00023004"/>
    </source>
</evidence>
<sequence length="230" mass="25137">MPDRHSADPSPATVSSATMASASWLRETVEAMVEHHEGTGDLPPIVQLGHPALRMRAADVDGQLGDELLHRFLRLMRAVMHAAPGVGLAAPQLGIPLRMAVLEDLFEVSPEVAEVRERRPLGFFAALNPAYAARGTRRAAFYEGCLSFAGFQAVVDRPADIDARWEEPGGTRREAVFSGWQARIFQHETDHLNGVVYIDRALTRSLSTNANYLDRWVSPDVAAARAGLGF</sequence>
<feature type="active site" evidence="6">
    <location>
        <position position="188"/>
    </location>
</feature>
<keyword evidence="4 6" id="KW-0648">Protein biosynthesis</keyword>
<comment type="catalytic activity">
    <reaction evidence="6">
        <text>N-terminal N-formyl-L-methionyl-[peptide] + H2O = N-terminal L-methionyl-[peptide] + formate</text>
        <dbReference type="Rhea" id="RHEA:24420"/>
        <dbReference type="Rhea" id="RHEA-COMP:10639"/>
        <dbReference type="Rhea" id="RHEA-COMP:10640"/>
        <dbReference type="ChEBI" id="CHEBI:15377"/>
        <dbReference type="ChEBI" id="CHEBI:15740"/>
        <dbReference type="ChEBI" id="CHEBI:49298"/>
        <dbReference type="ChEBI" id="CHEBI:64731"/>
        <dbReference type="EC" id="3.5.1.88"/>
    </reaction>
</comment>
<dbReference type="PANTHER" id="PTHR10458">
    <property type="entry name" value="PEPTIDE DEFORMYLASE"/>
    <property type="match status" value="1"/>
</dbReference>
<dbReference type="EMBL" id="BAABEO010000019">
    <property type="protein sequence ID" value="GAA3689877.1"/>
    <property type="molecule type" value="Genomic_DNA"/>
</dbReference>
<evidence type="ECO:0000256" key="6">
    <source>
        <dbReference type="HAMAP-Rule" id="MF_00163"/>
    </source>
</evidence>
<comment type="caution">
    <text evidence="7">The sequence shown here is derived from an EMBL/GenBank/DDBJ whole genome shotgun (WGS) entry which is preliminary data.</text>
</comment>
<evidence type="ECO:0000256" key="2">
    <source>
        <dbReference type="ARBA" id="ARBA00022723"/>
    </source>
</evidence>
<dbReference type="Proteomes" id="UP001500752">
    <property type="component" value="Unassembled WGS sequence"/>
</dbReference>
<dbReference type="HAMAP" id="MF_00163">
    <property type="entry name" value="Pep_deformylase"/>
    <property type="match status" value="1"/>
</dbReference>
<comment type="cofactor">
    <cofactor evidence="6">
        <name>Fe(2+)</name>
        <dbReference type="ChEBI" id="CHEBI:29033"/>
    </cofactor>
    <text evidence="6">Binds 1 Fe(2+) ion.</text>
</comment>
<evidence type="ECO:0000313" key="8">
    <source>
        <dbReference type="Proteomes" id="UP001500752"/>
    </source>
</evidence>